<sequence length="43" mass="5252">MRLSVYCLNSRRERPNITYLLWQWGPSSPQQNILPQDEYLNRD</sequence>
<proteinExistence type="predicted"/>
<reference evidence="1 2" key="1">
    <citation type="submission" date="2020-08" db="EMBL/GenBank/DDBJ databases">
        <authorList>
            <person name="Koutsovoulos G."/>
            <person name="Danchin GJ E."/>
        </authorList>
    </citation>
    <scope>NUCLEOTIDE SEQUENCE [LARGE SCALE GENOMIC DNA]</scope>
</reference>
<name>A0A6V7XRI3_MELEN</name>
<evidence type="ECO:0000313" key="1">
    <source>
        <dbReference type="EMBL" id="CAD2201873.1"/>
    </source>
</evidence>
<gene>
    <name evidence="1" type="ORF">MENT_LOCUS55462</name>
</gene>
<accession>A0A6V7XRI3</accession>
<comment type="caution">
    <text evidence="1">The sequence shown here is derived from an EMBL/GenBank/DDBJ whole genome shotgun (WGS) entry which is preliminary data.</text>
</comment>
<evidence type="ECO:0000313" key="2">
    <source>
        <dbReference type="Proteomes" id="UP000580250"/>
    </source>
</evidence>
<dbReference type="EMBL" id="CAJEWN010002094">
    <property type="protein sequence ID" value="CAD2201873.1"/>
    <property type="molecule type" value="Genomic_DNA"/>
</dbReference>
<dbReference type="Proteomes" id="UP000580250">
    <property type="component" value="Unassembled WGS sequence"/>
</dbReference>
<protein>
    <submittedName>
        <fullName evidence="1">Uncharacterized protein</fullName>
    </submittedName>
</protein>
<organism evidence="1 2">
    <name type="scientific">Meloidogyne enterolobii</name>
    <name type="common">Root-knot nematode worm</name>
    <name type="synonym">Meloidogyne mayaguensis</name>
    <dbReference type="NCBI Taxonomy" id="390850"/>
    <lineage>
        <taxon>Eukaryota</taxon>
        <taxon>Metazoa</taxon>
        <taxon>Ecdysozoa</taxon>
        <taxon>Nematoda</taxon>
        <taxon>Chromadorea</taxon>
        <taxon>Rhabditida</taxon>
        <taxon>Tylenchina</taxon>
        <taxon>Tylenchomorpha</taxon>
        <taxon>Tylenchoidea</taxon>
        <taxon>Meloidogynidae</taxon>
        <taxon>Meloidogyninae</taxon>
        <taxon>Meloidogyne</taxon>
    </lineage>
</organism>
<dbReference type="AlphaFoldDB" id="A0A6V7XRI3"/>